<sequence length="90" mass="10537">MHANLVFFTGILNQYEEYFEKVLNSNYSKFCSTLDEAVQSIRFYKDTKGVDAEYRKVGGYFVIYRKSDGKILKSINWREPGVFIDSKELS</sequence>
<organism evidence="1 2">
    <name type="scientific">Candidatus Dojkabacteria bacterium</name>
    <dbReference type="NCBI Taxonomy" id="2099670"/>
    <lineage>
        <taxon>Bacteria</taxon>
        <taxon>Candidatus Dojkabacteria</taxon>
    </lineage>
</organism>
<dbReference type="Proteomes" id="UP000269410">
    <property type="component" value="Unassembled WGS sequence"/>
</dbReference>
<dbReference type="AlphaFoldDB" id="A0A3M0Z161"/>
<dbReference type="EMBL" id="RFKV01000099">
    <property type="protein sequence ID" value="RMD76771.1"/>
    <property type="molecule type" value="Genomic_DNA"/>
</dbReference>
<protein>
    <submittedName>
        <fullName evidence="1">Uncharacterized protein</fullName>
    </submittedName>
</protein>
<dbReference type="InterPro" id="IPR023292">
    <property type="entry name" value="NTP_PyroPHydrolase-like_dom_sf"/>
</dbReference>
<comment type="caution">
    <text evidence="1">The sequence shown here is derived from an EMBL/GenBank/DDBJ whole genome shotgun (WGS) entry which is preliminary data.</text>
</comment>
<name>A0A3M0Z161_9BACT</name>
<proteinExistence type="predicted"/>
<evidence type="ECO:0000313" key="1">
    <source>
        <dbReference type="EMBL" id="RMD76771.1"/>
    </source>
</evidence>
<reference evidence="1 2" key="1">
    <citation type="submission" date="2018-10" db="EMBL/GenBank/DDBJ databases">
        <title>Thermophilic Lithotrophy and Phototrophy in an Intertidal, Iron-rich, Geothermal Spring.</title>
        <authorList>
            <person name="Ward L.M."/>
            <person name="Idei A."/>
            <person name="Nakagawa M."/>
            <person name="Ueno Y."/>
            <person name="Fischer W."/>
            <person name="Mcglynn S.E."/>
        </authorList>
    </citation>
    <scope>NUCLEOTIDE SEQUENCE [LARGE SCALE GENOMIC DNA]</scope>
    <source>
        <strain evidence="1">J137</strain>
    </source>
</reference>
<gene>
    <name evidence="1" type="ORF">D6810_03045</name>
</gene>
<evidence type="ECO:0000313" key="2">
    <source>
        <dbReference type="Proteomes" id="UP000269410"/>
    </source>
</evidence>
<accession>A0A3M0Z161</accession>
<dbReference type="Gene3D" id="1.10.3420.10">
    <property type="entry name" value="putative ntp pyrophosphohydrolase like domain"/>
    <property type="match status" value="1"/>
</dbReference>